<gene>
    <name evidence="1" type="ORF">UFOVP385_21</name>
</gene>
<name>A0A6J7X2C9_9CAUD</name>
<organism evidence="1">
    <name type="scientific">uncultured Caudovirales phage</name>
    <dbReference type="NCBI Taxonomy" id="2100421"/>
    <lineage>
        <taxon>Viruses</taxon>
        <taxon>Duplodnaviria</taxon>
        <taxon>Heunggongvirae</taxon>
        <taxon>Uroviricota</taxon>
        <taxon>Caudoviricetes</taxon>
        <taxon>Peduoviridae</taxon>
        <taxon>Maltschvirus</taxon>
        <taxon>Maltschvirus maltsch</taxon>
    </lineage>
</organism>
<reference evidence="1" key="1">
    <citation type="submission" date="2020-05" db="EMBL/GenBank/DDBJ databases">
        <authorList>
            <person name="Chiriac C."/>
            <person name="Salcher M."/>
            <person name="Ghai R."/>
            <person name="Kavagutti S V."/>
        </authorList>
    </citation>
    <scope>NUCLEOTIDE SEQUENCE</scope>
</reference>
<dbReference type="EMBL" id="LR798316">
    <property type="protein sequence ID" value="CAB5223275.1"/>
    <property type="molecule type" value="Genomic_DNA"/>
</dbReference>
<sequence>MIREETYHRIANEFGVGVGVAEWEGQFYPHYTNVQKMPDEMKVIALTNFMIREEVYQQTIREVIRLEKKYANKRIKKSTIYEKAINNVMEQIKTHSII</sequence>
<evidence type="ECO:0000313" key="1">
    <source>
        <dbReference type="EMBL" id="CAB5223275.1"/>
    </source>
</evidence>
<protein>
    <submittedName>
        <fullName evidence="1">Uncharacterized protein</fullName>
    </submittedName>
</protein>
<proteinExistence type="predicted"/>
<accession>A0A6J7X2C9</accession>